<dbReference type="RefSeq" id="WP_103358900.1">
    <property type="nucleotide sequence ID" value="NZ_CP113107.1"/>
</dbReference>
<protein>
    <submittedName>
        <fullName evidence="1">Uncharacterized protein</fullName>
    </submittedName>
</protein>
<comment type="caution">
    <text evidence="1">The sequence shown here is derived from an EMBL/GenBank/DDBJ whole genome shotgun (WGS) entry which is preliminary data.</text>
</comment>
<evidence type="ECO:0000313" key="2">
    <source>
        <dbReference type="Proteomes" id="UP000242752"/>
    </source>
</evidence>
<evidence type="ECO:0000313" key="1">
    <source>
        <dbReference type="EMBL" id="PNZ25181.1"/>
    </source>
</evidence>
<dbReference type="Proteomes" id="UP000242752">
    <property type="component" value="Unassembled WGS sequence"/>
</dbReference>
<dbReference type="AlphaFoldDB" id="A0A2K3YHX0"/>
<gene>
    <name evidence="1" type="ORF">CD122_10380</name>
</gene>
<sequence length="89" mass="9512">MEFKKKLRIAVLGIGLSIISPAVLFGPAHNVHAEGININELKHKYVGNIPANAVPVDGDPATLKIEEGNVTIFIDAHTGEFRGIISAKN</sequence>
<proteinExistence type="predicted"/>
<name>A0A2K3YHX0_9STAP</name>
<dbReference type="OrthoDB" id="9923409at2"/>
<keyword evidence="2" id="KW-1185">Reference proteome</keyword>
<organism evidence="1 2">
    <name type="scientific">Staphylococcus rostri</name>
    <dbReference type="NCBI Taxonomy" id="522262"/>
    <lineage>
        <taxon>Bacteria</taxon>
        <taxon>Bacillati</taxon>
        <taxon>Bacillota</taxon>
        <taxon>Bacilli</taxon>
        <taxon>Bacillales</taxon>
        <taxon>Staphylococcaceae</taxon>
        <taxon>Staphylococcus</taxon>
    </lineage>
</organism>
<reference evidence="1 2" key="1">
    <citation type="submission" date="2017-08" db="EMBL/GenBank/DDBJ databases">
        <title>Draft genome sequences of 64 type strains of genus Staph aureus.</title>
        <authorList>
            <person name="Cole K."/>
            <person name="Golubchik T."/>
            <person name="Russell J."/>
            <person name="Foster D."/>
            <person name="Llewelyn M."/>
            <person name="Wilson D."/>
            <person name="Crook D."/>
            <person name="Paul J."/>
        </authorList>
    </citation>
    <scope>NUCLEOTIDE SEQUENCE [LARGE SCALE GENOMIC DNA]</scope>
    <source>
        <strain evidence="1 2">DSM 21968</strain>
    </source>
</reference>
<dbReference type="EMBL" id="PPRF01000088">
    <property type="protein sequence ID" value="PNZ25181.1"/>
    <property type="molecule type" value="Genomic_DNA"/>
</dbReference>
<accession>A0A2K3YHX0</accession>